<dbReference type="Proteomes" id="UP000240755">
    <property type="component" value="Segment"/>
</dbReference>
<dbReference type="InterPro" id="IPR020335">
    <property type="entry name" value="Phage_T7_Gp13"/>
</dbReference>
<proteinExistence type="predicted"/>
<dbReference type="Pfam" id="PF11090">
    <property type="entry name" value="Phage_T7_Gp13"/>
    <property type="match status" value="1"/>
</dbReference>
<reference evidence="1 2" key="1">
    <citation type="journal article" date="2017" name="Sci. Rep.">
        <title>Analysis of the CRISPR-Cas system in bacteriophages active on epidemic strains of Vibrio cholerae in Bangladesh.</title>
        <authorList>
            <person name="Naser I.B."/>
            <person name="Hoque M.M."/>
            <person name="Nahid M.A."/>
            <person name="Tareq T.M."/>
            <person name="Rocky M.K."/>
            <person name="Faruque S.M."/>
        </authorList>
    </citation>
    <scope>NUCLEOTIDE SEQUENCE [LARGE SCALE GENOMIC DNA]</scope>
</reference>
<organism evidence="1 2">
    <name type="scientific">Vibrio phage JSF25</name>
    <dbReference type="NCBI Taxonomy" id="2026085"/>
    <lineage>
        <taxon>Viruses</taxon>
        <taxon>Duplodnaviria</taxon>
        <taxon>Heunggongvirae</taxon>
        <taxon>Uroviricota</taxon>
        <taxon>Caudoviricetes</taxon>
        <taxon>Autographivirales</taxon>
        <taxon>Autotranscriptaviridae</taxon>
        <taxon>Studiervirinae</taxon>
        <taxon>Chatterjeevirus</taxon>
        <taxon>Chatterjeevirus ICP3</taxon>
    </lineage>
</organism>
<dbReference type="EMBL" id="MF574151">
    <property type="protein sequence ID" value="ASU01171.1"/>
    <property type="molecule type" value="Genomic_DNA"/>
</dbReference>
<protein>
    <submittedName>
        <fullName evidence="1">Protein inside capsid A</fullName>
    </submittedName>
</protein>
<evidence type="ECO:0000313" key="2">
    <source>
        <dbReference type="Proteomes" id="UP000240755"/>
    </source>
</evidence>
<name>A0A2D0XS59_9CAUD</name>
<accession>A0A2D0XS59</accession>
<evidence type="ECO:0000313" key="1">
    <source>
        <dbReference type="EMBL" id="ASU01171.1"/>
    </source>
</evidence>
<sequence length="172" mass="19813">MTNRYFKTVPATMEHVDFLSENMAEADVKEVFVSSGRTPREVLVESLDICQKVYVIVEMTKGEPFAIGGYTHAGICWFLCSNKVETFNKAERISFRAELELNLEKALKVHPKLWNFIWSGNPAHIRFTESCGARLGNPILGINNEVYVPFEFLREDFEDIPFEDPWEDNEDV</sequence>